<dbReference type="InterPro" id="IPR051165">
    <property type="entry name" value="Multifunctional_ANK_Repeat"/>
</dbReference>
<evidence type="ECO:0000256" key="1">
    <source>
        <dbReference type="ARBA" id="ARBA00022737"/>
    </source>
</evidence>
<comment type="caution">
    <text evidence="5">The sequence shown here is derived from an EMBL/GenBank/DDBJ whole genome shotgun (WGS) entry which is preliminary data.</text>
</comment>
<feature type="repeat" description="ANK" evidence="3">
    <location>
        <begin position="160"/>
        <end position="192"/>
    </location>
</feature>
<dbReference type="Gene3D" id="1.25.40.20">
    <property type="entry name" value="Ankyrin repeat-containing domain"/>
    <property type="match status" value="5"/>
</dbReference>
<keyword evidence="1" id="KW-0677">Repeat</keyword>
<feature type="compositionally biased region" description="Basic and acidic residues" evidence="4">
    <location>
        <begin position="382"/>
        <end position="403"/>
    </location>
</feature>
<gene>
    <name evidence="5" type="ORF">AB1Y20_021347</name>
</gene>
<keyword evidence="2 3" id="KW-0040">ANK repeat</keyword>
<evidence type="ECO:0000256" key="4">
    <source>
        <dbReference type="SAM" id="MobiDB-lite"/>
    </source>
</evidence>
<feature type="region of interest" description="Disordered" evidence="4">
    <location>
        <begin position="375"/>
        <end position="469"/>
    </location>
</feature>
<feature type="repeat" description="ANK" evidence="3">
    <location>
        <begin position="907"/>
        <end position="939"/>
    </location>
</feature>
<proteinExistence type="predicted"/>
<feature type="region of interest" description="Disordered" evidence="4">
    <location>
        <begin position="1050"/>
        <end position="1073"/>
    </location>
</feature>
<feature type="repeat" description="ANK" evidence="3">
    <location>
        <begin position="661"/>
        <end position="693"/>
    </location>
</feature>
<evidence type="ECO:0000256" key="3">
    <source>
        <dbReference type="PROSITE-ProRule" id="PRU00023"/>
    </source>
</evidence>
<feature type="region of interest" description="Disordered" evidence="4">
    <location>
        <begin position="481"/>
        <end position="591"/>
    </location>
</feature>
<reference evidence="5 6" key="1">
    <citation type="journal article" date="2024" name="Science">
        <title>Giant polyketide synthase enzymes in the biosynthesis of giant marine polyether toxins.</title>
        <authorList>
            <person name="Fallon T.R."/>
            <person name="Shende V.V."/>
            <person name="Wierzbicki I.H."/>
            <person name="Pendleton A.L."/>
            <person name="Watervoot N.F."/>
            <person name="Auber R.P."/>
            <person name="Gonzalez D.J."/>
            <person name="Wisecaver J.H."/>
            <person name="Moore B.S."/>
        </authorList>
    </citation>
    <scope>NUCLEOTIDE SEQUENCE [LARGE SCALE GENOMIC DNA]</scope>
    <source>
        <strain evidence="5 6">12B1</strain>
    </source>
</reference>
<dbReference type="Proteomes" id="UP001515480">
    <property type="component" value="Unassembled WGS sequence"/>
</dbReference>
<keyword evidence="6" id="KW-1185">Reference proteome</keyword>
<feature type="repeat" description="ANK" evidence="3">
    <location>
        <begin position="260"/>
        <end position="292"/>
    </location>
</feature>
<feature type="compositionally biased region" description="Polar residues" evidence="4">
    <location>
        <begin position="525"/>
        <end position="544"/>
    </location>
</feature>
<feature type="repeat" description="ANK" evidence="3">
    <location>
        <begin position="227"/>
        <end position="259"/>
    </location>
</feature>
<dbReference type="InterPro" id="IPR002110">
    <property type="entry name" value="Ankyrin_rpt"/>
</dbReference>
<feature type="compositionally biased region" description="Basic and acidic residues" evidence="4">
    <location>
        <begin position="511"/>
        <end position="520"/>
    </location>
</feature>
<evidence type="ECO:0000313" key="6">
    <source>
        <dbReference type="Proteomes" id="UP001515480"/>
    </source>
</evidence>
<feature type="compositionally biased region" description="Basic and acidic residues" evidence="4">
    <location>
        <begin position="1051"/>
        <end position="1064"/>
    </location>
</feature>
<dbReference type="SMART" id="SM00248">
    <property type="entry name" value="ANK"/>
    <property type="match status" value="15"/>
</dbReference>
<dbReference type="Pfam" id="PF12796">
    <property type="entry name" value="Ank_2"/>
    <property type="match status" value="4"/>
</dbReference>
<dbReference type="PANTHER" id="PTHR24123">
    <property type="entry name" value="ANKYRIN REPEAT-CONTAINING"/>
    <property type="match status" value="1"/>
</dbReference>
<accession>A0AB34JLT8</accession>
<dbReference type="EMBL" id="JBGBPQ010000007">
    <property type="protein sequence ID" value="KAL1521692.1"/>
    <property type="molecule type" value="Genomic_DNA"/>
</dbReference>
<feature type="compositionally biased region" description="Polar residues" evidence="4">
    <location>
        <begin position="481"/>
        <end position="494"/>
    </location>
</feature>
<feature type="repeat" description="ANK" evidence="3">
    <location>
        <begin position="127"/>
        <end position="159"/>
    </location>
</feature>
<evidence type="ECO:0000313" key="5">
    <source>
        <dbReference type="EMBL" id="KAL1521692.1"/>
    </source>
</evidence>
<organism evidence="5 6">
    <name type="scientific">Prymnesium parvum</name>
    <name type="common">Toxic golden alga</name>
    <dbReference type="NCBI Taxonomy" id="97485"/>
    <lineage>
        <taxon>Eukaryota</taxon>
        <taxon>Haptista</taxon>
        <taxon>Haptophyta</taxon>
        <taxon>Prymnesiophyceae</taxon>
        <taxon>Prymnesiales</taxon>
        <taxon>Prymnesiaceae</taxon>
        <taxon>Prymnesium</taxon>
    </lineage>
</organism>
<dbReference type="AlphaFoldDB" id="A0AB34JLT8"/>
<dbReference type="PANTHER" id="PTHR24123:SF141">
    <property type="entry name" value="ANKYRIN 2, ISOFORM U"/>
    <property type="match status" value="1"/>
</dbReference>
<feature type="repeat" description="ANK" evidence="3">
    <location>
        <begin position="293"/>
        <end position="325"/>
    </location>
</feature>
<dbReference type="InterPro" id="IPR036770">
    <property type="entry name" value="Ankyrin_rpt-contain_sf"/>
</dbReference>
<feature type="repeat" description="ANK" evidence="3">
    <location>
        <begin position="326"/>
        <end position="358"/>
    </location>
</feature>
<name>A0AB34JLT8_PRYPA</name>
<dbReference type="PROSITE" id="PS50297">
    <property type="entry name" value="ANK_REP_REGION"/>
    <property type="match status" value="8"/>
</dbReference>
<dbReference type="Pfam" id="PF00023">
    <property type="entry name" value="Ank"/>
    <property type="match status" value="1"/>
</dbReference>
<sequence>MDPEIVWEPWVEADTRHASLYAAFQARATAGEISSAKLCGVLRDLGFMHELVAEETEAFVHAELLRNQLSSEGAHSAAEPIATFAEVEHLFNAVVSFQSCTDEDGRPLDSAARSMRFPRVNFVNAETGTTALLEAVDAGDAGVVEMLLKFGADPDLPREDGTTALYVACQRGQTEMVHMLLMANADPHMAVNRMGASPFYIACHKGHVGVLDEICQSDVPLDRQQRDGSTGLYVAAKAGHVEVVRRLLEAGANPNTPTHKGYTPLHRACILGHVEIVQALLQVDLDLDSRDQDGASALHLACIHCRPAIVEMLLEAKADPESVDYFGNTPLLRAVHAGFLGVAEALLEFGASANTPSTSGLTPLWLARQLALQHRPPPNRGDCARGDDDAIPRDMSPVRDECPLAKSPGSTAQNEVPRESNDTCACRQRSAANGTGSNPGSLREAPEADDACGAHHGAATETGQSGREARGRMDLDCDLSDNSAQVTHESQAPSDVNGDQAYLDTPGSDSDSPKDAHRALPQEIGQLSTASVRMSEETTMSTCDSFPAGHGAGSSSSASATESPVGPTFPPGPAEAEASSASSKDSRDWEAQPDELKMMSEEYEPGPYDRLSEVLVDFGAELDAQLVGGGTLLYLAAQEGDILQVEWLLHEKARPNAPSQDGATPLQAACYHGHPDVAQLLLQHGAEANSSGHGYCCGFPPLHLAAAAAPHPASIGLELFYSLLQERADPNLLDALGNSALRLLCQPVSTSPEEGDLKLPPAREQWPPQLDDNDSLPVHARTTELLRARAEMAHFLIECGAHVDARDGAGRTAVWLAAHAKQPLLLQRLLGLGASPSIADAMGVPPLWVACAQSDIGCARLLIEASAAVDEGCNNFPPLCLACQKGDEALVDCLLHFKAEVAATDDCENTPLHYAAEKGHTAVVRMLLEAGAPLDTPNEAGFTPSQVAYDGGFMHVVELLQAHGANPERIATRSVKEMMKRKDRSHTALPDFIPFEAPPHEAEADSARVRSFQRRVRSSRIAVVQHPDKEQEVTGMTAAEEYKSLAADADNTARADGSAEHIPDSESTVGKASEDLFEVAQAKTWQSSEENEDDPSSYAYKRKMLAARREKLNQEKEALQAEILFKHGAESPEITRCSK</sequence>
<dbReference type="SUPFAM" id="SSF48403">
    <property type="entry name" value="Ankyrin repeat"/>
    <property type="match status" value="2"/>
</dbReference>
<protein>
    <submittedName>
        <fullName evidence="5">Uncharacterized protein</fullName>
    </submittedName>
</protein>
<feature type="compositionally biased region" description="Polar residues" evidence="4">
    <location>
        <begin position="430"/>
        <end position="440"/>
    </location>
</feature>
<evidence type="ECO:0000256" key="2">
    <source>
        <dbReference type="ARBA" id="ARBA00023043"/>
    </source>
</evidence>
<dbReference type="PRINTS" id="PR01415">
    <property type="entry name" value="ANKYRIN"/>
</dbReference>
<dbReference type="PROSITE" id="PS50088">
    <property type="entry name" value="ANK_REPEAT"/>
    <property type="match status" value="8"/>
</dbReference>
<feature type="compositionally biased region" description="Low complexity" evidence="4">
    <location>
        <begin position="574"/>
        <end position="583"/>
    </location>
</feature>